<gene>
    <name evidence="1" type="ORF">G3574_00175</name>
</gene>
<dbReference type="AlphaFoldDB" id="A0A6B3SF84"/>
<accession>A0A6B3SF84</accession>
<evidence type="ECO:0000313" key="2">
    <source>
        <dbReference type="Proteomes" id="UP000482155"/>
    </source>
</evidence>
<evidence type="ECO:0000313" key="1">
    <source>
        <dbReference type="EMBL" id="NEX59481.1"/>
    </source>
</evidence>
<name>A0A6B3SF84_9BURK</name>
<protein>
    <submittedName>
        <fullName evidence="1">Uncharacterized protein</fullName>
    </submittedName>
</protein>
<comment type="caution">
    <text evidence="1">The sequence shown here is derived from an EMBL/GenBank/DDBJ whole genome shotgun (WGS) entry which is preliminary data.</text>
</comment>
<keyword evidence="2" id="KW-1185">Reference proteome</keyword>
<dbReference type="EMBL" id="JAAIVB010000003">
    <property type="protein sequence ID" value="NEX59481.1"/>
    <property type="molecule type" value="Genomic_DNA"/>
</dbReference>
<dbReference type="Proteomes" id="UP000482155">
    <property type="component" value="Unassembled WGS sequence"/>
</dbReference>
<sequence>MGSDFRAVSPPAQPPGGSFARGDAGFFSASLANADYRRTQWRALSRNDTMVWNALPKKTLLGIPYELGPKIGNAGPYAIPEWIDWNGERYWFNGVTVAPVDRIAINGSTITVPPNLRFSCADDDRSAP</sequence>
<dbReference type="RefSeq" id="WP_163959673.1">
    <property type="nucleotide sequence ID" value="NZ_JAAIVB010000003.1"/>
</dbReference>
<organism evidence="1 2">
    <name type="scientific">Noviherbaspirillum galbum</name>
    <dbReference type="NCBI Taxonomy" id="2709383"/>
    <lineage>
        <taxon>Bacteria</taxon>
        <taxon>Pseudomonadati</taxon>
        <taxon>Pseudomonadota</taxon>
        <taxon>Betaproteobacteria</taxon>
        <taxon>Burkholderiales</taxon>
        <taxon>Oxalobacteraceae</taxon>
        <taxon>Noviherbaspirillum</taxon>
    </lineage>
</organism>
<proteinExistence type="predicted"/>
<reference evidence="1 2" key="1">
    <citation type="submission" date="2020-02" db="EMBL/GenBank/DDBJ databases">
        <authorList>
            <person name="Kim M.K."/>
        </authorList>
    </citation>
    <scope>NUCLEOTIDE SEQUENCE [LARGE SCALE GENOMIC DNA]</scope>
    <source>
        <strain evidence="1 2">17J57-3</strain>
    </source>
</reference>